<keyword evidence="2" id="KW-1185">Reference proteome</keyword>
<dbReference type="Proteomes" id="UP000595498">
    <property type="component" value="Chromosome"/>
</dbReference>
<accession>A0ABX7CL03</accession>
<gene>
    <name evidence="1" type="ORF">I6I98_13750</name>
</gene>
<evidence type="ECO:0000313" key="1">
    <source>
        <dbReference type="EMBL" id="QQT51366.1"/>
    </source>
</evidence>
<dbReference type="EMBL" id="CP068224">
    <property type="protein sequence ID" value="QQT51366.1"/>
    <property type="molecule type" value="Genomic_DNA"/>
</dbReference>
<reference evidence="1 2" key="1">
    <citation type="submission" date="2021-01" db="EMBL/GenBank/DDBJ databases">
        <title>FDA dAtabase for Regulatory Grade micrObial Sequences (FDA-ARGOS): Supporting development and validation of Infectious Disease Dx tests.</title>
        <authorList>
            <person name="Sproer C."/>
            <person name="Gronow S."/>
            <person name="Severitt S."/>
            <person name="Schroder I."/>
            <person name="Tallon L."/>
            <person name="Sadzewicz L."/>
            <person name="Zhao X."/>
            <person name="Boylan J."/>
            <person name="Ott S."/>
            <person name="Bowen H."/>
            <person name="Vavikolanu K."/>
            <person name="Mehta A."/>
            <person name="Aluvathingal J."/>
            <person name="Nadendla S."/>
            <person name="Lowell S."/>
            <person name="Myers T."/>
            <person name="Yan Y."/>
            <person name="Sichtig H."/>
        </authorList>
    </citation>
    <scope>NUCLEOTIDE SEQUENCE [LARGE SCALE GENOMIC DNA]</scope>
    <source>
        <strain evidence="1 2">FDAARGOS_1141</strain>
    </source>
</reference>
<organism evidence="1 2">
    <name type="scientific">Sphingobacterium multivorum</name>
    <dbReference type="NCBI Taxonomy" id="28454"/>
    <lineage>
        <taxon>Bacteria</taxon>
        <taxon>Pseudomonadati</taxon>
        <taxon>Bacteroidota</taxon>
        <taxon>Sphingobacteriia</taxon>
        <taxon>Sphingobacteriales</taxon>
        <taxon>Sphingobacteriaceae</taxon>
        <taxon>Sphingobacterium</taxon>
    </lineage>
</organism>
<protein>
    <submittedName>
        <fullName evidence="1">Uncharacterized protein</fullName>
    </submittedName>
</protein>
<sequence>MPTNLMRAGSVNETVDISARKKDQMTAALVDSVTSVTTKVSLKFSDDKNKSSYKVFNLSANPAHFVVYIPAGALTYSATVTGEDIKIAWA</sequence>
<proteinExistence type="predicted"/>
<name>A0ABX7CL03_SPHMU</name>
<evidence type="ECO:0000313" key="2">
    <source>
        <dbReference type="Proteomes" id="UP000595498"/>
    </source>
</evidence>